<protein>
    <submittedName>
        <fullName evidence="2">Uncharacterized protein</fullName>
    </submittedName>
</protein>
<dbReference type="Proteomes" id="UP000198287">
    <property type="component" value="Unassembled WGS sequence"/>
</dbReference>
<proteinExistence type="predicted"/>
<reference evidence="2 3" key="1">
    <citation type="submission" date="2015-12" db="EMBL/GenBank/DDBJ databases">
        <title>The genome of Folsomia candida.</title>
        <authorList>
            <person name="Faddeeva A."/>
            <person name="Derks M.F."/>
            <person name="Anvar Y."/>
            <person name="Smit S."/>
            <person name="Van Straalen N."/>
            <person name="Roelofs D."/>
        </authorList>
    </citation>
    <scope>NUCLEOTIDE SEQUENCE [LARGE SCALE GENOMIC DNA]</scope>
    <source>
        <strain evidence="2 3">VU population</strain>
        <tissue evidence="2">Whole body</tissue>
    </source>
</reference>
<sequence length="132" mass="15096">MVKESVKLLQDPTTTPATTAPTTTPLSTTTEHWPEPGMIFQLISYISARAMEVYQSDLNNYNKIHAHLDLHDCMYPAQVWKLELNGSDYIFQSALGGSNQWNHIMNRCRPSPTYPCIVVSLRFINITRIRKN</sequence>
<gene>
    <name evidence="2" type="ORF">Fcan01_17911</name>
</gene>
<feature type="region of interest" description="Disordered" evidence="1">
    <location>
        <begin position="1"/>
        <end position="32"/>
    </location>
</feature>
<keyword evidence="3" id="KW-1185">Reference proteome</keyword>
<accession>A0A226DPS8</accession>
<evidence type="ECO:0000313" key="3">
    <source>
        <dbReference type="Proteomes" id="UP000198287"/>
    </source>
</evidence>
<dbReference type="EMBL" id="LNIX01000013">
    <property type="protein sequence ID" value="OXA47223.1"/>
    <property type="molecule type" value="Genomic_DNA"/>
</dbReference>
<organism evidence="2 3">
    <name type="scientific">Folsomia candida</name>
    <name type="common">Springtail</name>
    <dbReference type="NCBI Taxonomy" id="158441"/>
    <lineage>
        <taxon>Eukaryota</taxon>
        <taxon>Metazoa</taxon>
        <taxon>Ecdysozoa</taxon>
        <taxon>Arthropoda</taxon>
        <taxon>Hexapoda</taxon>
        <taxon>Collembola</taxon>
        <taxon>Entomobryomorpha</taxon>
        <taxon>Isotomoidea</taxon>
        <taxon>Isotomidae</taxon>
        <taxon>Proisotominae</taxon>
        <taxon>Folsomia</taxon>
    </lineage>
</organism>
<evidence type="ECO:0000256" key="1">
    <source>
        <dbReference type="SAM" id="MobiDB-lite"/>
    </source>
</evidence>
<comment type="caution">
    <text evidence="2">The sequence shown here is derived from an EMBL/GenBank/DDBJ whole genome shotgun (WGS) entry which is preliminary data.</text>
</comment>
<name>A0A226DPS8_FOLCA</name>
<dbReference type="AlphaFoldDB" id="A0A226DPS8"/>
<evidence type="ECO:0000313" key="2">
    <source>
        <dbReference type="EMBL" id="OXA47223.1"/>
    </source>
</evidence>
<feature type="compositionally biased region" description="Low complexity" evidence="1">
    <location>
        <begin position="12"/>
        <end position="30"/>
    </location>
</feature>